<dbReference type="OrthoDB" id="9804920at2"/>
<protein>
    <submittedName>
        <fullName evidence="1">Zn-dependent dipeptidase, microsomal dipeptidase</fullName>
    </submittedName>
</protein>
<dbReference type="GO" id="GO:0070573">
    <property type="term" value="F:metallodipeptidase activity"/>
    <property type="evidence" value="ECO:0007669"/>
    <property type="project" value="InterPro"/>
</dbReference>
<dbReference type="Proteomes" id="UP000005632">
    <property type="component" value="Chromosome"/>
</dbReference>
<dbReference type="InterPro" id="IPR032466">
    <property type="entry name" value="Metal_Hydrolase"/>
</dbReference>
<dbReference type="PANTHER" id="PTHR10443">
    <property type="entry name" value="MICROSOMAL DIPEPTIDASE"/>
    <property type="match status" value="1"/>
</dbReference>
<dbReference type="EMBL" id="CP003155">
    <property type="protein sequence ID" value="AEV30385.1"/>
    <property type="molecule type" value="Genomic_DNA"/>
</dbReference>
<dbReference type="RefSeq" id="WP_014271225.1">
    <property type="nucleotide sequence ID" value="NC_016633.1"/>
</dbReference>
<name>G8QUS7_SPHPG</name>
<dbReference type="PANTHER" id="PTHR10443:SF12">
    <property type="entry name" value="DIPEPTIDASE"/>
    <property type="match status" value="1"/>
</dbReference>
<organism evidence="1 2">
    <name type="scientific">Sphaerochaeta pleomorpha (strain ATCC BAA-1885 / DSM 22778 / Grapes)</name>
    <dbReference type="NCBI Taxonomy" id="158190"/>
    <lineage>
        <taxon>Bacteria</taxon>
        <taxon>Pseudomonadati</taxon>
        <taxon>Spirochaetota</taxon>
        <taxon>Spirochaetia</taxon>
        <taxon>Spirochaetales</taxon>
        <taxon>Sphaerochaetaceae</taxon>
        <taxon>Sphaerochaeta</taxon>
    </lineage>
</organism>
<keyword evidence="2" id="KW-1185">Reference proteome</keyword>
<dbReference type="PROSITE" id="PS51365">
    <property type="entry name" value="RENAL_DIPEPTIDASE_2"/>
    <property type="match status" value="1"/>
</dbReference>
<dbReference type="HOGENOM" id="CLU_031404_2_1_12"/>
<dbReference type="GO" id="GO:0006508">
    <property type="term" value="P:proteolysis"/>
    <property type="evidence" value="ECO:0007669"/>
    <property type="project" value="InterPro"/>
</dbReference>
<evidence type="ECO:0000313" key="1">
    <source>
        <dbReference type="EMBL" id="AEV30385.1"/>
    </source>
</evidence>
<reference evidence="1 2" key="1">
    <citation type="submission" date="2011-11" db="EMBL/GenBank/DDBJ databases">
        <title>Complete sequence of Spirochaeta sp. grapes.</title>
        <authorList>
            <consortium name="US DOE Joint Genome Institute"/>
            <person name="Lucas S."/>
            <person name="Han J."/>
            <person name="Lapidus A."/>
            <person name="Cheng J.-F."/>
            <person name="Goodwin L."/>
            <person name="Pitluck S."/>
            <person name="Peters L."/>
            <person name="Ovchinnikova G."/>
            <person name="Munk A.C."/>
            <person name="Detter J.C."/>
            <person name="Han C."/>
            <person name="Tapia R."/>
            <person name="Land M."/>
            <person name="Hauser L."/>
            <person name="Kyrpides N."/>
            <person name="Ivanova N."/>
            <person name="Pagani I."/>
            <person name="Ritalahtilisa K."/>
            <person name="Loeffler F."/>
            <person name="Woyke T."/>
        </authorList>
    </citation>
    <scope>NUCLEOTIDE SEQUENCE [LARGE SCALE GENOMIC DNA]</scope>
    <source>
        <strain evidence="2">ATCC BAA-1885 / DSM 22778 / Grapes</strain>
    </source>
</reference>
<dbReference type="InterPro" id="IPR008257">
    <property type="entry name" value="Pept_M19"/>
</dbReference>
<dbReference type="STRING" id="158190.SpiGrapes_2624"/>
<proteinExistence type="predicted"/>
<dbReference type="eggNOG" id="COG2355">
    <property type="taxonomic scope" value="Bacteria"/>
</dbReference>
<sequence length="311" mass="34994">MKPLIDLHCDTFFAMHENPKQGNLKQNSFSVDIEKMQRGKVGASCFALFVELQEGAEPWNEVCALHDLFVHEMTENADTIRQIKTAKDFSSNDRLGAILSCEEGQVIEGDLSRLAILGQWGVRLFTLTWNFENDLAYPNSSDKKIMGNALKPLGLEAVSELERQHILVDVSHLNDGGFWDVVRYAKKPFLASHSNSRFCTSANRNLTDEMIRALASKGGVAGLNFYPPYLSDDSLHASRIEDMVRHLQHMHNIGGAEVLALGTDFDGIEGDLEIPDISKMEKLWEALKKADFKERELDMLWQTNALRLLGE</sequence>
<accession>G8QUS7</accession>
<dbReference type="Pfam" id="PF01244">
    <property type="entry name" value="Peptidase_M19"/>
    <property type="match status" value="1"/>
</dbReference>
<dbReference type="KEGG" id="sgp:SpiGrapes_2624"/>
<gene>
    <name evidence="1" type="ordered locus">SpiGrapes_2624</name>
</gene>
<dbReference type="SUPFAM" id="SSF51556">
    <property type="entry name" value="Metallo-dependent hydrolases"/>
    <property type="match status" value="1"/>
</dbReference>
<dbReference type="Gene3D" id="3.20.20.140">
    <property type="entry name" value="Metal-dependent hydrolases"/>
    <property type="match status" value="1"/>
</dbReference>
<dbReference type="AlphaFoldDB" id="G8QUS7"/>
<evidence type="ECO:0000313" key="2">
    <source>
        <dbReference type="Proteomes" id="UP000005632"/>
    </source>
</evidence>